<dbReference type="Proteomes" id="UP000756921">
    <property type="component" value="Unassembled WGS sequence"/>
</dbReference>
<keyword evidence="3" id="KW-1185">Reference proteome</keyword>
<accession>A0A9P6GDE3</accession>
<organism evidence="2 3">
    <name type="scientific">Paraphaeosphaeria minitans</name>
    <dbReference type="NCBI Taxonomy" id="565426"/>
    <lineage>
        <taxon>Eukaryota</taxon>
        <taxon>Fungi</taxon>
        <taxon>Dikarya</taxon>
        <taxon>Ascomycota</taxon>
        <taxon>Pezizomycotina</taxon>
        <taxon>Dothideomycetes</taxon>
        <taxon>Pleosporomycetidae</taxon>
        <taxon>Pleosporales</taxon>
        <taxon>Massarineae</taxon>
        <taxon>Didymosphaeriaceae</taxon>
        <taxon>Paraphaeosphaeria</taxon>
    </lineage>
</organism>
<dbReference type="InterPro" id="IPR011009">
    <property type="entry name" value="Kinase-like_dom_sf"/>
</dbReference>
<dbReference type="InterPro" id="IPR000719">
    <property type="entry name" value="Prot_kinase_dom"/>
</dbReference>
<keyword evidence="2" id="KW-0808">Transferase</keyword>
<protein>
    <submittedName>
        <fullName evidence="2">Protein kinase domain-containing protein</fullName>
    </submittedName>
</protein>
<dbReference type="GO" id="GO:0005524">
    <property type="term" value="F:ATP binding"/>
    <property type="evidence" value="ECO:0007669"/>
    <property type="project" value="InterPro"/>
</dbReference>
<dbReference type="GO" id="GO:0004672">
    <property type="term" value="F:protein kinase activity"/>
    <property type="evidence" value="ECO:0007669"/>
    <property type="project" value="InterPro"/>
</dbReference>
<sequence>MNESIKKLENEKAIYQILMEHWHANIVRGLLCVPEGIFLHRQEMTLETRIERSPISAISSSTQERWIQQIASALAWIEHLGYAHGDLQPANIFLGTREEIRLGDFDATVKRGEHLMVVSAPFCKLDENYEPPVAGLLSEQFSLASCIYTIRSGHKPFHNIEAPIRVRRLIMNQFPSTAADPIFGNLIQKCGQGGFHSVEAVEHEIVSLLGKHTVVQGHLESDTLVLEEIKAHCIEFLEKESTTGTPQGLYLD</sequence>
<gene>
    <name evidence="2" type="ORF">PMIN01_07885</name>
</gene>
<evidence type="ECO:0000313" key="3">
    <source>
        <dbReference type="Proteomes" id="UP000756921"/>
    </source>
</evidence>
<keyword evidence="2" id="KW-0418">Kinase</keyword>
<dbReference type="Pfam" id="PF00069">
    <property type="entry name" value="Pkinase"/>
    <property type="match status" value="1"/>
</dbReference>
<dbReference type="OrthoDB" id="4062651at2759"/>
<reference evidence="2" key="1">
    <citation type="journal article" date="2020" name="Mol. Plant Microbe Interact.">
        <title>Genome Sequence of the Biocontrol Agent Coniothyrium minitans strain Conio (IMI 134523).</title>
        <authorList>
            <person name="Patel D."/>
            <person name="Shittu T.A."/>
            <person name="Baroncelli R."/>
            <person name="Muthumeenakshi S."/>
            <person name="Osborne T.H."/>
            <person name="Janganan T.K."/>
            <person name="Sreenivasaprasad S."/>
        </authorList>
    </citation>
    <scope>NUCLEOTIDE SEQUENCE</scope>
    <source>
        <strain evidence="2">Conio</strain>
    </source>
</reference>
<name>A0A9P6GDE3_9PLEO</name>
<dbReference type="PROSITE" id="PS50011">
    <property type="entry name" value="PROTEIN_KINASE_DOM"/>
    <property type="match status" value="1"/>
</dbReference>
<evidence type="ECO:0000313" key="2">
    <source>
        <dbReference type="EMBL" id="KAF9733542.1"/>
    </source>
</evidence>
<dbReference type="AlphaFoldDB" id="A0A9P6GDE3"/>
<evidence type="ECO:0000259" key="1">
    <source>
        <dbReference type="PROSITE" id="PS50011"/>
    </source>
</evidence>
<comment type="caution">
    <text evidence="2">The sequence shown here is derived from an EMBL/GenBank/DDBJ whole genome shotgun (WGS) entry which is preliminary data.</text>
</comment>
<dbReference type="SUPFAM" id="SSF56112">
    <property type="entry name" value="Protein kinase-like (PK-like)"/>
    <property type="match status" value="1"/>
</dbReference>
<dbReference type="EMBL" id="WJXW01000008">
    <property type="protein sequence ID" value="KAF9733542.1"/>
    <property type="molecule type" value="Genomic_DNA"/>
</dbReference>
<dbReference type="Gene3D" id="1.10.510.10">
    <property type="entry name" value="Transferase(Phosphotransferase) domain 1"/>
    <property type="match status" value="1"/>
</dbReference>
<feature type="domain" description="Protein kinase" evidence="1">
    <location>
        <begin position="1"/>
        <end position="206"/>
    </location>
</feature>
<proteinExistence type="predicted"/>